<dbReference type="InterPro" id="IPR042217">
    <property type="entry name" value="T4SS_VirB10/TrbI"/>
</dbReference>
<keyword evidence="4 7" id="KW-1133">Transmembrane helix</keyword>
<dbReference type="Gene3D" id="2.40.128.260">
    <property type="entry name" value="Type IV secretion system, VirB10/TraB/TrbI"/>
    <property type="match status" value="1"/>
</dbReference>
<evidence type="ECO:0000256" key="5">
    <source>
        <dbReference type="ARBA" id="ARBA00023136"/>
    </source>
</evidence>
<proteinExistence type="inferred from homology"/>
<feature type="region of interest" description="Disordered" evidence="6">
    <location>
        <begin position="146"/>
        <end position="190"/>
    </location>
</feature>
<dbReference type="RefSeq" id="WP_129491691.1">
    <property type="nucleotide sequence ID" value="NZ_SBAP01000032.1"/>
</dbReference>
<evidence type="ECO:0000256" key="3">
    <source>
        <dbReference type="ARBA" id="ARBA00022692"/>
    </source>
</evidence>
<evidence type="ECO:0000256" key="1">
    <source>
        <dbReference type="ARBA" id="ARBA00004167"/>
    </source>
</evidence>
<dbReference type="CDD" id="cd16429">
    <property type="entry name" value="VirB10"/>
    <property type="match status" value="1"/>
</dbReference>
<keyword evidence="5 7" id="KW-0472">Membrane</keyword>
<dbReference type="Pfam" id="PF03743">
    <property type="entry name" value="TrbI"/>
    <property type="match status" value="1"/>
</dbReference>
<dbReference type="EMBL" id="SBAP01000032">
    <property type="protein sequence ID" value="RXZ68426.1"/>
    <property type="molecule type" value="Genomic_DNA"/>
</dbReference>
<dbReference type="GO" id="GO:0016020">
    <property type="term" value="C:membrane"/>
    <property type="evidence" value="ECO:0007669"/>
    <property type="project" value="UniProtKB-SubCell"/>
</dbReference>
<accession>A0A4V1QX50</accession>
<evidence type="ECO:0000313" key="8">
    <source>
        <dbReference type="EMBL" id="RXZ68426.1"/>
    </source>
</evidence>
<dbReference type="InterPro" id="IPR005498">
    <property type="entry name" value="T4SS_VirB10/TraB/TrbI"/>
</dbReference>
<comment type="similarity">
    <text evidence="2">Belongs to the TrbI/VirB10 family.</text>
</comment>
<reference evidence="8 9" key="1">
    <citation type="submission" date="2019-01" db="EMBL/GenBank/DDBJ databases">
        <title>Fusobacterium necrophorum Isolated From the Uterus of Dairy Cows.</title>
        <authorList>
            <person name="Francis A.M."/>
        </authorList>
    </citation>
    <scope>NUCLEOTIDE SEQUENCE [LARGE SCALE GENOMIC DNA]</scope>
    <source>
        <strain evidence="8 9">KG35</strain>
    </source>
</reference>
<feature type="transmembrane region" description="Helical" evidence="7">
    <location>
        <begin position="32"/>
        <end position="49"/>
    </location>
</feature>
<evidence type="ECO:0000256" key="2">
    <source>
        <dbReference type="ARBA" id="ARBA00010265"/>
    </source>
</evidence>
<evidence type="ECO:0000256" key="4">
    <source>
        <dbReference type="ARBA" id="ARBA00022989"/>
    </source>
</evidence>
<comment type="caution">
    <text evidence="8">The sequence shown here is derived from an EMBL/GenBank/DDBJ whole genome shotgun (WGS) entry which is preliminary data.</text>
</comment>
<sequence length="412" mass="46274">MERKDEGLNLNKEAEKKLVFSKQINWKNIMKILILLAMVPVLIVLFFFTRGEQENEVPKEKEQILGEQGSFADNLDSTYQPKKNLEDVITRTQEEKYIVPEEEESIELDEKEESEIQEEVDPIAEFYKQQELQKLEKLYEARSSALKKKSNNGYTGSSEETSNTNNNGMNSYPGLDPSIFASGPTDPNMQKQKKEFLKKNAINQFILKHSLIPSISKYEIKTGTYIPITIVGAIYSDLPGQVVALIREDVYDSNTGAYKLIPQGSKLFGKFSSEVSFGQERVQVIFNRMTLPNGKSIDLDSMIAGDMEGQSGLHDKVDTHMSKVVGSVIMSTLLGGASGILTNNNNRKKDTWVEDAGDAGGEQIINIGNKYADKVLNVQPSIYIRPGTRGTMVVDQDIILEKYEKEIEYLGN</sequence>
<dbReference type="Proteomes" id="UP000289216">
    <property type="component" value="Unassembled WGS sequence"/>
</dbReference>
<organism evidence="8 9">
    <name type="scientific">Fusobacterium necrophorum</name>
    <dbReference type="NCBI Taxonomy" id="859"/>
    <lineage>
        <taxon>Bacteria</taxon>
        <taxon>Fusobacteriati</taxon>
        <taxon>Fusobacteriota</taxon>
        <taxon>Fusobacteriia</taxon>
        <taxon>Fusobacteriales</taxon>
        <taxon>Fusobacteriaceae</taxon>
        <taxon>Fusobacterium</taxon>
    </lineage>
</organism>
<comment type="subcellular location">
    <subcellularLocation>
        <location evidence="1">Membrane</location>
        <topology evidence="1">Single-pass membrane protein</topology>
    </subcellularLocation>
</comment>
<evidence type="ECO:0000256" key="6">
    <source>
        <dbReference type="SAM" id="MobiDB-lite"/>
    </source>
</evidence>
<evidence type="ECO:0000256" key="7">
    <source>
        <dbReference type="SAM" id="Phobius"/>
    </source>
</evidence>
<feature type="compositionally biased region" description="Low complexity" evidence="6">
    <location>
        <begin position="153"/>
        <end position="172"/>
    </location>
</feature>
<name>A0A4V1QX50_9FUSO</name>
<evidence type="ECO:0000313" key="9">
    <source>
        <dbReference type="Proteomes" id="UP000289216"/>
    </source>
</evidence>
<dbReference type="AlphaFoldDB" id="A0A4V1QX50"/>
<keyword evidence="3 7" id="KW-0812">Transmembrane</keyword>
<protein>
    <submittedName>
        <fullName evidence="8">TrbI/VirB10 family protein</fullName>
    </submittedName>
</protein>
<gene>
    <name evidence="8" type="ORF">EPT53_09885</name>
</gene>